<dbReference type="Gene3D" id="3.30.1370.120">
    <property type="match status" value="1"/>
</dbReference>
<feature type="region of interest" description="Disordered" evidence="1">
    <location>
        <begin position="260"/>
        <end position="285"/>
    </location>
</feature>
<dbReference type="InterPro" id="IPR038591">
    <property type="entry name" value="NolW-like_sf"/>
</dbReference>
<evidence type="ECO:0000313" key="2">
    <source>
        <dbReference type="EMBL" id="SDX30412.1"/>
    </source>
</evidence>
<dbReference type="Proteomes" id="UP000182944">
    <property type="component" value="Unassembled WGS sequence"/>
</dbReference>
<dbReference type="EMBL" id="FNNA01000004">
    <property type="protein sequence ID" value="SDX30412.1"/>
    <property type="molecule type" value="Genomic_DNA"/>
</dbReference>
<dbReference type="STRING" id="1545044.SAMN05444276_104123"/>
<feature type="compositionally biased region" description="Pro residues" evidence="1">
    <location>
        <begin position="260"/>
        <end position="272"/>
    </location>
</feature>
<accession>A0A1H3AL26</accession>
<sequence>MNGPDHATFADCPVCRAPRGPAARPSRAAAALVLACLWLAGPGVGGARAQDAGPSDILPNDTAPADPARVRGELDSFGLLMLAQPFPYEARDVAVSEVIRQMSLRSGIPMIAAEGLSTRVNVANAEGTLRDVLDSLATGGQIVWWFDGAAVHVEPPSALVSRLVPLKGVPLSELRAQMQALQMDETAWPLVASGDAQAVRVVGPQGYADAVAELVAALAAGVEAVADDRLPIIIRGPGRRRRPLGAGGWSADPAYPAAPYPAAPYPAPPSSVPPGDRRAVPVPLR</sequence>
<organism evidence="2 3">
    <name type="scientific">Paracoccus sanguinis</name>
    <dbReference type="NCBI Taxonomy" id="1545044"/>
    <lineage>
        <taxon>Bacteria</taxon>
        <taxon>Pseudomonadati</taxon>
        <taxon>Pseudomonadota</taxon>
        <taxon>Alphaproteobacteria</taxon>
        <taxon>Rhodobacterales</taxon>
        <taxon>Paracoccaceae</taxon>
        <taxon>Paracoccus</taxon>
    </lineage>
</organism>
<name>A0A1H3AL26_9RHOB</name>
<evidence type="ECO:0008006" key="4">
    <source>
        <dbReference type="Google" id="ProtNLM"/>
    </source>
</evidence>
<gene>
    <name evidence="2" type="ORF">SAMN05444276_104123</name>
</gene>
<evidence type="ECO:0000256" key="1">
    <source>
        <dbReference type="SAM" id="MobiDB-lite"/>
    </source>
</evidence>
<reference evidence="3" key="1">
    <citation type="submission" date="2016-10" db="EMBL/GenBank/DDBJ databases">
        <authorList>
            <person name="Varghese N."/>
            <person name="Submissions S."/>
        </authorList>
    </citation>
    <scope>NUCLEOTIDE SEQUENCE [LARGE SCALE GENOMIC DNA]</scope>
    <source>
        <strain evidence="3">DSM 29303</strain>
    </source>
</reference>
<dbReference type="AlphaFoldDB" id="A0A1H3AL26"/>
<keyword evidence="3" id="KW-1185">Reference proteome</keyword>
<dbReference type="Gene3D" id="3.55.50.30">
    <property type="match status" value="1"/>
</dbReference>
<evidence type="ECO:0000313" key="3">
    <source>
        <dbReference type="Proteomes" id="UP000182944"/>
    </source>
</evidence>
<proteinExistence type="predicted"/>
<protein>
    <recommendedName>
        <fullName evidence="4">Type III secretion protein C</fullName>
    </recommendedName>
</protein>